<dbReference type="HOGENOM" id="CLU_1644262_0_0_1"/>
<sequence>MPFAWASKQAIWYPHMEDQSPLTALKEIPICRYGGTSVENRTFFSPSGLCQINLPYRLQADEMNPDVRRDKQEFTHNQMTLTPAHKEGKERGDKPLLASRLAHGHAHIGNPAKPVSFRIPKIYLDNHIADLMVHRQRQCECRTREEVVGDAVRSFIRERWS</sequence>
<dbReference type="VEuPathDB" id="FungiDB:PCH_Pc12g09210"/>
<accession>B6GZ81</accession>
<reference evidence="1 2" key="1">
    <citation type="journal article" date="2008" name="Nat. Biotechnol.">
        <title>Genome sequencing and analysis of the filamentous fungus Penicillium chrysogenum.</title>
        <authorList>
            <person name="van den Berg M.A."/>
            <person name="Albang R."/>
            <person name="Albermann K."/>
            <person name="Badger J.H."/>
            <person name="Daran J.-M."/>
            <person name="Driessen A.J.M."/>
            <person name="Garcia-Estrada C."/>
            <person name="Fedorova N.D."/>
            <person name="Harris D.M."/>
            <person name="Heijne W.H.M."/>
            <person name="Joardar V.S."/>
            <person name="Kiel J.A.K.W."/>
            <person name="Kovalchuk A."/>
            <person name="Martin J.F."/>
            <person name="Nierman W.C."/>
            <person name="Nijland J.G."/>
            <person name="Pronk J.T."/>
            <person name="Roubos J.A."/>
            <person name="van der Klei I.J."/>
            <person name="van Peij N.N.M.E."/>
            <person name="Veenhuis M."/>
            <person name="von Doehren H."/>
            <person name="Wagner C."/>
            <person name="Wortman J.R."/>
            <person name="Bovenberg R.A.L."/>
        </authorList>
    </citation>
    <scope>NUCLEOTIDE SEQUENCE [LARGE SCALE GENOMIC DNA]</scope>
    <source>
        <strain evidence="2">ATCC 28089 / DSM 1075 / NRRL 1951 / Wisconsin 54-1255</strain>
    </source>
</reference>
<dbReference type="EMBL" id="AM920427">
    <property type="protein sequence ID" value="CAP80548.1"/>
    <property type="molecule type" value="Genomic_DNA"/>
</dbReference>
<dbReference type="STRING" id="500485.B6GZ81"/>
<dbReference type="AlphaFoldDB" id="B6GZ81"/>
<keyword evidence="2" id="KW-1185">Reference proteome</keyword>
<evidence type="ECO:0000313" key="1">
    <source>
        <dbReference type="EMBL" id="CAP80548.1"/>
    </source>
</evidence>
<protein>
    <submittedName>
        <fullName evidence="1">Uncharacterized protein</fullName>
    </submittedName>
</protein>
<evidence type="ECO:0000313" key="2">
    <source>
        <dbReference type="Proteomes" id="UP000000724"/>
    </source>
</evidence>
<dbReference type="Proteomes" id="UP000000724">
    <property type="component" value="Contig Pc00c12"/>
</dbReference>
<organism evidence="1 2">
    <name type="scientific">Penicillium rubens (strain ATCC 28089 / DSM 1075 / NRRL 1951 / Wisconsin 54-1255)</name>
    <name type="common">Penicillium chrysogenum</name>
    <dbReference type="NCBI Taxonomy" id="500485"/>
    <lineage>
        <taxon>Eukaryota</taxon>
        <taxon>Fungi</taxon>
        <taxon>Dikarya</taxon>
        <taxon>Ascomycota</taxon>
        <taxon>Pezizomycotina</taxon>
        <taxon>Eurotiomycetes</taxon>
        <taxon>Eurotiomycetidae</taxon>
        <taxon>Eurotiales</taxon>
        <taxon>Aspergillaceae</taxon>
        <taxon>Penicillium</taxon>
        <taxon>Penicillium chrysogenum species complex</taxon>
    </lineage>
</organism>
<proteinExistence type="predicted"/>
<name>B6GZ81_PENRW</name>
<gene>
    <name evidence="1" type="ORF">Pc12g09210</name>
    <name evidence="1" type="ORF">PCH_Pc12g09210</name>
</gene>